<dbReference type="PANTHER" id="PTHR12811:SF0">
    <property type="entry name" value="VACUOLAR PROTEIN SORTING-ASSOCIATED PROTEIN 16 HOMOLOG"/>
    <property type="match status" value="1"/>
</dbReference>
<evidence type="ECO:0000256" key="3">
    <source>
        <dbReference type="ARBA" id="ARBA00061859"/>
    </source>
</evidence>
<dbReference type="GO" id="GO:0016197">
    <property type="term" value="P:endosomal transport"/>
    <property type="evidence" value="ECO:0007669"/>
    <property type="project" value="TreeGrafter"/>
</dbReference>
<evidence type="ECO:0000313" key="6">
    <source>
        <dbReference type="Proteomes" id="UP001497623"/>
    </source>
</evidence>
<dbReference type="EMBL" id="CAXKWB010021241">
    <property type="protein sequence ID" value="CAL4123068.1"/>
    <property type="molecule type" value="Genomic_DNA"/>
</dbReference>
<feature type="non-terminal residue" evidence="5">
    <location>
        <position position="382"/>
    </location>
</feature>
<name>A0AAV2RD11_MEGNR</name>
<dbReference type="GO" id="GO:0042144">
    <property type="term" value="P:vacuole fusion, non-autophagic"/>
    <property type="evidence" value="ECO:0007669"/>
    <property type="project" value="TreeGrafter"/>
</dbReference>
<dbReference type="InterPro" id="IPR038132">
    <property type="entry name" value="Vps16_C_sf"/>
</dbReference>
<dbReference type="GO" id="GO:0005765">
    <property type="term" value="C:lysosomal membrane"/>
    <property type="evidence" value="ECO:0007669"/>
    <property type="project" value="TreeGrafter"/>
</dbReference>
<evidence type="ECO:0000313" key="5">
    <source>
        <dbReference type="EMBL" id="CAL4123068.1"/>
    </source>
</evidence>
<evidence type="ECO:0000259" key="4">
    <source>
        <dbReference type="Pfam" id="PF04840"/>
    </source>
</evidence>
<dbReference type="Pfam" id="PF04840">
    <property type="entry name" value="Vps16_C"/>
    <property type="match status" value="1"/>
</dbReference>
<evidence type="ECO:0000256" key="1">
    <source>
        <dbReference type="ARBA" id="ARBA00009250"/>
    </source>
</evidence>
<feature type="domain" description="Vps16 C-terminal" evidence="4">
    <location>
        <begin position="78"/>
        <end position="376"/>
    </location>
</feature>
<dbReference type="AlphaFoldDB" id="A0AAV2RD11"/>
<keyword evidence="6" id="KW-1185">Reference proteome</keyword>
<reference evidence="5 6" key="1">
    <citation type="submission" date="2024-05" db="EMBL/GenBank/DDBJ databases">
        <authorList>
            <person name="Wallberg A."/>
        </authorList>
    </citation>
    <scope>NUCLEOTIDE SEQUENCE [LARGE SCALE GENOMIC DNA]</scope>
</reference>
<dbReference type="GO" id="GO:0005768">
    <property type="term" value="C:endosome"/>
    <property type="evidence" value="ECO:0007669"/>
    <property type="project" value="TreeGrafter"/>
</dbReference>
<comment type="caution">
    <text evidence="5">The sequence shown here is derived from an EMBL/GenBank/DDBJ whole genome shotgun (WGS) entry which is preliminary data.</text>
</comment>
<comment type="subunit">
    <text evidence="3">Core component of at least two putative endosomal tethering complexes, the homotypic fusion and vacuole protein sorting (HOPS) complex and the class C core vacuole/endosome tethering (CORVET) complex. Their common core is composed of the class C Vps proteins VPS11, VPS16, VPS18 and VPS33A, which in HOPS further associates with VPS39 and VPS41 and in CORVET with VPS8 and TGFBRAP1. Interacts with RAB5C. Interacts with STX17, MON1B. Associates with adapter protein complex 3 (AP-3) and clathrin:AP-3 complexes.</text>
</comment>
<evidence type="ECO:0000256" key="2">
    <source>
        <dbReference type="ARBA" id="ARBA00017947"/>
    </source>
</evidence>
<dbReference type="InterPro" id="IPR016534">
    <property type="entry name" value="VPS16"/>
</dbReference>
<proteinExistence type="inferred from homology"/>
<accession>A0AAV2RD11</accession>
<dbReference type="InterPro" id="IPR006925">
    <property type="entry name" value="Vps16_C"/>
</dbReference>
<comment type="similarity">
    <text evidence="1">Belongs to the VPS16 family.</text>
</comment>
<protein>
    <recommendedName>
        <fullName evidence="2">Vacuolar protein sorting-associated protein 16 homolog</fullName>
    </recommendedName>
</protein>
<dbReference type="FunFam" id="1.10.150.780:FF:000001">
    <property type="entry name" value="Vacuolar protein sorting-associated protein 16 homolog"/>
    <property type="match status" value="1"/>
</dbReference>
<dbReference type="GO" id="GO:0006886">
    <property type="term" value="P:intracellular protein transport"/>
    <property type="evidence" value="ECO:0007669"/>
    <property type="project" value="InterPro"/>
</dbReference>
<dbReference type="Proteomes" id="UP001497623">
    <property type="component" value="Unassembled WGS sequence"/>
</dbReference>
<dbReference type="Gene3D" id="1.10.150.780">
    <property type="entry name" value="Vps16, C-terminal region"/>
    <property type="match status" value="1"/>
</dbReference>
<organism evidence="5 6">
    <name type="scientific">Meganyctiphanes norvegica</name>
    <name type="common">Northern krill</name>
    <name type="synonym">Thysanopoda norvegica</name>
    <dbReference type="NCBI Taxonomy" id="48144"/>
    <lineage>
        <taxon>Eukaryota</taxon>
        <taxon>Metazoa</taxon>
        <taxon>Ecdysozoa</taxon>
        <taxon>Arthropoda</taxon>
        <taxon>Crustacea</taxon>
        <taxon>Multicrustacea</taxon>
        <taxon>Malacostraca</taxon>
        <taxon>Eumalacostraca</taxon>
        <taxon>Eucarida</taxon>
        <taxon>Euphausiacea</taxon>
        <taxon>Euphausiidae</taxon>
        <taxon>Meganyctiphanes</taxon>
    </lineage>
</organism>
<dbReference type="PANTHER" id="PTHR12811">
    <property type="entry name" value="VACUOLAR PROTEIN SORTING VPS16"/>
    <property type="match status" value="1"/>
</dbReference>
<gene>
    <name evidence="5" type="ORF">MNOR_LOCUS23765</name>
</gene>
<dbReference type="GO" id="GO:0030897">
    <property type="term" value="C:HOPS complex"/>
    <property type="evidence" value="ECO:0007669"/>
    <property type="project" value="TreeGrafter"/>
</dbReference>
<sequence length="382" mass="44005">MPINRVFRLTLKISLFVRKNFPRTPKFLPTWRVFDLNKPFLTVGIIVIKQLNRRFGASSTLNSTNLSHRLYIAKKVQKIGLKLIEYECRASRQVPVLMRLGEDQTALRRALQSGDTDLIYTVLHYLRDKLSLADFLMLIRKFPVALELHMRVCGESDQDQLRDILVQEDNFHNQALLHIKEAYQTGRTDSRQAKVQGASECFRKAKNELGSQLAEEQVKLLKWQVQLEMQHGKAYIDKSLHDSVYQLIRDGQVKEAEKMRNEFRIPERRYWWLRVLAHSESSHFEELSNFSKNKKNPIGFEPFVDACLKFGHKAEALKYLGRVKEENRIAYMVKCGQLEDAAAIALEQRSAAAISCVASAATGPQHQQLQQRLSQALADPSL</sequence>
<dbReference type="GO" id="GO:0003779">
    <property type="term" value="F:actin binding"/>
    <property type="evidence" value="ECO:0007669"/>
    <property type="project" value="TreeGrafter"/>
</dbReference>